<evidence type="ECO:0000313" key="4">
    <source>
        <dbReference type="Proteomes" id="UP000789595"/>
    </source>
</evidence>
<dbReference type="Proteomes" id="UP000789595">
    <property type="component" value="Unassembled WGS sequence"/>
</dbReference>
<dbReference type="EMBL" id="CAKKNE010000004">
    <property type="protein sequence ID" value="CAH0373749.1"/>
    <property type="molecule type" value="Genomic_DNA"/>
</dbReference>
<keyword evidence="1" id="KW-0812">Transmembrane</keyword>
<keyword evidence="1" id="KW-0472">Membrane</keyword>
<reference evidence="3" key="2">
    <citation type="submission" date="2021-11" db="EMBL/GenBank/DDBJ databases">
        <authorList>
            <consortium name="Genoscope - CEA"/>
            <person name="William W."/>
        </authorList>
    </citation>
    <scope>NUCLEOTIDE SEQUENCE</scope>
</reference>
<dbReference type="AlphaFoldDB" id="A0A7S4EDQ8"/>
<accession>A0A7S4EDQ8</accession>
<keyword evidence="1" id="KW-1133">Transmembrane helix</keyword>
<reference evidence="2" key="1">
    <citation type="submission" date="2021-01" db="EMBL/GenBank/DDBJ databases">
        <authorList>
            <person name="Corre E."/>
            <person name="Pelletier E."/>
            <person name="Niang G."/>
            <person name="Scheremetjew M."/>
            <person name="Finn R."/>
            <person name="Kale V."/>
            <person name="Holt S."/>
            <person name="Cochrane G."/>
            <person name="Meng A."/>
            <person name="Brown T."/>
            <person name="Cohen L."/>
        </authorList>
    </citation>
    <scope>NUCLEOTIDE SEQUENCE</scope>
    <source>
        <strain evidence="2">CCMP1756</strain>
    </source>
</reference>
<protein>
    <submittedName>
        <fullName evidence="2">Uncharacterized protein</fullName>
    </submittedName>
</protein>
<sequence>MASSPEYSDETRAMLAGGAQVAVAVVESGVGCARHQATCAVQLRDPSHVRTVFFTILWLVIAVFSGVLLHGFLDGTQEWLREMETPKDWESYAFPGFAFIDFAAAAVRTLRTGERTRPLIVAALAVPFGALVNMHNNAPLLHNAPAASSAVPPPPRGEEAA</sequence>
<evidence type="ECO:0000313" key="2">
    <source>
        <dbReference type="EMBL" id="CAE0706162.1"/>
    </source>
</evidence>
<name>A0A7S4EDQ8_9STRA</name>
<feature type="transmembrane region" description="Helical" evidence="1">
    <location>
        <begin position="52"/>
        <end position="72"/>
    </location>
</feature>
<organism evidence="2">
    <name type="scientific">Pelagomonas calceolata</name>
    <dbReference type="NCBI Taxonomy" id="35677"/>
    <lineage>
        <taxon>Eukaryota</taxon>
        <taxon>Sar</taxon>
        <taxon>Stramenopiles</taxon>
        <taxon>Ochrophyta</taxon>
        <taxon>Pelagophyceae</taxon>
        <taxon>Pelagomonadales</taxon>
        <taxon>Pelagomonadaceae</taxon>
        <taxon>Pelagomonas</taxon>
    </lineage>
</organism>
<evidence type="ECO:0000256" key="1">
    <source>
        <dbReference type="SAM" id="Phobius"/>
    </source>
</evidence>
<proteinExistence type="predicted"/>
<gene>
    <name evidence="2" type="ORF">PCAL00307_LOCUS21612</name>
    <name evidence="3" type="ORF">PECAL_4P09840</name>
</gene>
<evidence type="ECO:0000313" key="3">
    <source>
        <dbReference type="EMBL" id="CAH0373749.1"/>
    </source>
</evidence>
<keyword evidence="4" id="KW-1185">Reference proteome</keyword>
<dbReference type="EMBL" id="HBIW01025048">
    <property type="protein sequence ID" value="CAE0706162.1"/>
    <property type="molecule type" value="Transcribed_RNA"/>
</dbReference>